<dbReference type="HOGENOM" id="CLU_3051063_0_0_1"/>
<sequence>MLIVWFTVNLKNETPCVSGCELPANQSGMSSGVEAILLHVLVYIFILPIANTCT</sequence>
<proteinExistence type="predicted"/>
<dbReference type="RefSeq" id="XP_016602004.1">
    <property type="nucleotide sequence ID" value="XM_016747456.1"/>
</dbReference>
<dbReference type="GeneID" id="27682876"/>
<protein>
    <submittedName>
        <fullName evidence="2">Uncharacterized protein</fullName>
    </submittedName>
</protein>
<dbReference type="AlphaFoldDB" id="A0A0A2K076"/>
<organism evidence="2 3">
    <name type="scientific">Penicillium expansum</name>
    <name type="common">Blue mold rot fungus</name>
    <dbReference type="NCBI Taxonomy" id="27334"/>
    <lineage>
        <taxon>Eukaryota</taxon>
        <taxon>Fungi</taxon>
        <taxon>Dikarya</taxon>
        <taxon>Ascomycota</taxon>
        <taxon>Pezizomycotina</taxon>
        <taxon>Eurotiomycetes</taxon>
        <taxon>Eurotiomycetidae</taxon>
        <taxon>Eurotiales</taxon>
        <taxon>Aspergillaceae</taxon>
        <taxon>Penicillium</taxon>
    </lineage>
</organism>
<keyword evidence="3" id="KW-1185">Reference proteome</keyword>
<feature type="transmembrane region" description="Helical" evidence="1">
    <location>
        <begin position="35"/>
        <end position="53"/>
    </location>
</feature>
<name>A0A0A2K076_PENEN</name>
<dbReference type="VEuPathDB" id="FungiDB:PEXP_017200"/>
<evidence type="ECO:0000256" key="1">
    <source>
        <dbReference type="SAM" id="Phobius"/>
    </source>
</evidence>
<comment type="caution">
    <text evidence="2">The sequence shown here is derived from an EMBL/GenBank/DDBJ whole genome shotgun (WGS) entry which is preliminary data.</text>
</comment>
<dbReference type="OrthoDB" id="10337883at2759"/>
<accession>A0A0A2K076</accession>
<keyword evidence="1" id="KW-0812">Transmembrane</keyword>
<dbReference type="EMBL" id="JQFZ01000050">
    <property type="protein sequence ID" value="KGO61112.1"/>
    <property type="molecule type" value="Genomic_DNA"/>
</dbReference>
<dbReference type="Proteomes" id="UP000030143">
    <property type="component" value="Unassembled WGS sequence"/>
</dbReference>
<evidence type="ECO:0000313" key="3">
    <source>
        <dbReference type="Proteomes" id="UP000030143"/>
    </source>
</evidence>
<keyword evidence="1" id="KW-1133">Transmembrane helix</keyword>
<keyword evidence="1" id="KW-0472">Membrane</keyword>
<reference evidence="2 3" key="1">
    <citation type="journal article" date="2015" name="Mol. Plant Microbe Interact.">
        <title>Genome, transcriptome, and functional analyses of Penicillium expansum provide new insights into secondary metabolism and pathogenicity.</title>
        <authorList>
            <person name="Ballester A.R."/>
            <person name="Marcet-Houben M."/>
            <person name="Levin E."/>
            <person name="Sela N."/>
            <person name="Selma-Lazaro C."/>
            <person name="Carmona L."/>
            <person name="Wisniewski M."/>
            <person name="Droby S."/>
            <person name="Gonzalez-Candelas L."/>
            <person name="Gabaldon T."/>
        </authorList>
    </citation>
    <scope>NUCLEOTIDE SEQUENCE [LARGE SCALE GENOMIC DNA]</scope>
    <source>
        <strain evidence="2 3">MD-8</strain>
    </source>
</reference>
<evidence type="ECO:0000313" key="2">
    <source>
        <dbReference type="EMBL" id="KGO61112.1"/>
    </source>
</evidence>
<gene>
    <name evidence="2" type="ORF">PEX2_101860</name>
</gene>